<reference evidence="2" key="1">
    <citation type="submission" date="2020-08" db="EMBL/GenBank/DDBJ databases">
        <title>Spodoptera exigua strain:BAW_Kor-Di-RS1 Genome sequencing and assembly.</title>
        <authorList>
            <person name="Kim J."/>
            <person name="Nam H.Y."/>
            <person name="Kwon M."/>
            <person name="Choi J.H."/>
            <person name="Cho S.R."/>
            <person name="Kim G.-H."/>
        </authorList>
    </citation>
    <scope>NUCLEOTIDE SEQUENCE</scope>
    <source>
        <strain evidence="2">BAW_Kor-Di-RS1</strain>
        <tissue evidence="2">Whole-body</tissue>
    </source>
</reference>
<feature type="compositionally biased region" description="Polar residues" evidence="1">
    <location>
        <begin position="796"/>
        <end position="809"/>
    </location>
</feature>
<dbReference type="PRINTS" id="PR01217">
    <property type="entry name" value="PRICHEXTENSN"/>
</dbReference>
<feature type="compositionally biased region" description="Polar residues" evidence="1">
    <location>
        <begin position="817"/>
        <end position="826"/>
    </location>
</feature>
<proteinExistence type="predicted"/>
<keyword evidence="3" id="KW-1185">Reference proteome</keyword>
<feature type="compositionally biased region" description="Polar residues" evidence="1">
    <location>
        <begin position="242"/>
        <end position="253"/>
    </location>
</feature>
<feature type="region of interest" description="Disordered" evidence="1">
    <location>
        <begin position="618"/>
        <end position="647"/>
    </location>
</feature>
<feature type="non-terminal residue" evidence="2">
    <location>
        <position position="1159"/>
    </location>
</feature>
<feature type="compositionally biased region" description="Polar residues" evidence="1">
    <location>
        <begin position="906"/>
        <end position="923"/>
    </location>
</feature>
<accession>A0A835L346</accession>
<feature type="compositionally biased region" description="Pro residues" evidence="1">
    <location>
        <begin position="543"/>
        <end position="552"/>
    </location>
</feature>
<feature type="region of interest" description="Disordered" evidence="1">
    <location>
        <begin position="279"/>
        <end position="299"/>
    </location>
</feature>
<organism evidence="2 3">
    <name type="scientific">Spodoptera exigua</name>
    <name type="common">Beet armyworm</name>
    <name type="synonym">Noctua fulgens</name>
    <dbReference type="NCBI Taxonomy" id="7107"/>
    <lineage>
        <taxon>Eukaryota</taxon>
        <taxon>Metazoa</taxon>
        <taxon>Ecdysozoa</taxon>
        <taxon>Arthropoda</taxon>
        <taxon>Hexapoda</taxon>
        <taxon>Insecta</taxon>
        <taxon>Pterygota</taxon>
        <taxon>Neoptera</taxon>
        <taxon>Endopterygota</taxon>
        <taxon>Lepidoptera</taxon>
        <taxon>Glossata</taxon>
        <taxon>Ditrysia</taxon>
        <taxon>Noctuoidea</taxon>
        <taxon>Noctuidae</taxon>
        <taxon>Amphipyrinae</taxon>
        <taxon>Spodoptera</taxon>
    </lineage>
</organism>
<gene>
    <name evidence="2" type="ORF">HW555_009877</name>
</gene>
<feature type="compositionally biased region" description="Low complexity" evidence="1">
    <location>
        <begin position="207"/>
        <end position="222"/>
    </location>
</feature>
<evidence type="ECO:0000313" key="3">
    <source>
        <dbReference type="Proteomes" id="UP000648187"/>
    </source>
</evidence>
<feature type="compositionally biased region" description="Pro residues" evidence="1">
    <location>
        <begin position="844"/>
        <end position="858"/>
    </location>
</feature>
<feature type="region of interest" description="Disordered" evidence="1">
    <location>
        <begin position="366"/>
        <end position="386"/>
    </location>
</feature>
<dbReference type="Proteomes" id="UP000648187">
    <property type="component" value="Unassembled WGS sequence"/>
</dbReference>
<evidence type="ECO:0000313" key="2">
    <source>
        <dbReference type="EMBL" id="KAF9411312.1"/>
    </source>
</evidence>
<feature type="region of interest" description="Disordered" evidence="1">
    <location>
        <begin position="236"/>
        <end position="263"/>
    </location>
</feature>
<name>A0A835L346_SPOEX</name>
<sequence>RCDQGPYCRYRHKLFKERLSDFVQICKLNNLCKWTYCSYLHITRNEENLFRNQGLVPSELAARYRSMLSNLMHKFGWKYVEQETSLLQMISAGPPPEPTNHLQQVPIQYLSQLSLPAPSHWSLVNNTAHQQRLITTVGAIPPRYTFQPPSPMFDSKIVNISSITDTAARHASPYTPLSTLLGAKRKRWDEPIPPEAPTTVLSPPQSLPFKTPTSKTSKTTLSHRFEPNYSKYTNLRPIPISPTVTSSKSTGKNSVRAPSLAQPSYPSSLLMSINAMTSKSENNKHEKIVSKPPSTPAPRSPLINVARAQPKSPPPPVLPQTLITNHISKTMMTYALDSNFVVTDVKTKSKQPRVDLSSVISLSRELPTALPSPPPTPPQAITRKMSKGTDLVAKTTEVKFDNKPPIISLRRSSGMSVAREIPTAPSPPPSPQTLAKNSLFTKNMGERKPPSVISGRSSLRSVARASPKGLLASPSPQLQTVNKKVSPTMTSFTSSSDFVGLGDKTNSELPTMCSPTSTVTSLGEFLTTMQRSSSPPFTFVPRSPSPPPPPLVLPQTPLLPLQSLTTTSYSVEPSSIATQAKTEVKSQSLPPIRAISPPLQSFTIHSRIANTPDSKYVAAKVKSQPNSPTVASPVAQPPPLPPLPPLALPPSLLPATSPLPLAKNTMTSKLVTTFTSNNEAIEAKTEWKSPSISSTWSPFMTTKVTSDLKPQTVVSPKSPCPPQSLKILKTISDLDFAAEKIKSKPKSPTAISPRSPVMSIARASLLAFFDTEGKTERKSQSLASPRSPSLPPQSLTILETMSSTSNPNFISVEIKSEPNSPTTASPKSPALTEARASPLTTSPIYPPLPPASNPPLSPPRKSLKIIDPNFIATEIKIELNPQSLISPRSPSYTSDPNFKAVEVKTESISPTESFPNPNSTTIEVKTEPKSPTAASPISPVMSISQDLPKAYKHDDLSHTELSRHLVTIKRKSDDDSLLSAMNIQSVEIIDAKRLKMESPLEESVTRVKEEMILQSSQNKLLKADSSASPEIVTPISMGKSMDAASVDYVNESSTPTVPSLTWPSAPLQSPWADIPWETIQQILSQKPPPPPTENIPEILKDKNSDKCGDRCLIEKFLLYETVAHQTSLLRDLAISFQKEPDCAAKNVGAKACASVLAYL</sequence>
<dbReference type="EMBL" id="JACKWZ010000229">
    <property type="protein sequence ID" value="KAF9411312.1"/>
    <property type="molecule type" value="Genomic_DNA"/>
</dbReference>
<feature type="region of interest" description="Disordered" evidence="1">
    <location>
        <begin position="906"/>
        <end position="939"/>
    </location>
</feature>
<protein>
    <submittedName>
        <fullName evidence="2">Uncharacterized protein</fullName>
    </submittedName>
</protein>
<dbReference type="AlphaFoldDB" id="A0A835L346"/>
<comment type="caution">
    <text evidence="2">The sequence shown here is derived from an EMBL/GenBank/DDBJ whole genome shotgun (WGS) entry which is preliminary data.</text>
</comment>
<feature type="region of interest" description="Disordered" evidence="1">
    <location>
        <begin position="530"/>
        <end position="556"/>
    </location>
</feature>
<feature type="compositionally biased region" description="Low complexity" evidence="1">
    <location>
        <begin position="780"/>
        <end position="795"/>
    </location>
</feature>
<feature type="compositionally biased region" description="Low complexity" evidence="1">
    <location>
        <begin position="531"/>
        <end position="542"/>
    </location>
</feature>
<evidence type="ECO:0000256" key="1">
    <source>
        <dbReference type="SAM" id="MobiDB-lite"/>
    </source>
</evidence>
<feature type="region of interest" description="Disordered" evidence="1">
    <location>
        <begin position="771"/>
        <end position="861"/>
    </location>
</feature>
<feature type="region of interest" description="Disordered" evidence="1">
    <location>
        <begin position="191"/>
        <end position="222"/>
    </location>
</feature>
<feature type="compositionally biased region" description="Pro residues" evidence="1">
    <location>
        <begin position="635"/>
        <end position="647"/>
    </location>
</feature>